<dbReference type="SMART" id="SM00823">
    <property type="entry name" value="PKS_PP"/>
    <property type="match status" value="1"/>
</dbReference>
<dbReference type="InterPro" id="IPR014030">
    <property type="entry name" value="Ketoacyl_synth_N"/>
</dbReference>
<dbReference type="SMART" id="SM00822">
    <property type="entry name" value="PKS_KR"/>
    <property type="match status" value="1"/>
</dbReference>
<dbReference type="Gene3D" id="3.40.50.150">
    <property type="entry name" value="Vaccinia Virus protein VP39"/>
    <property type="match status" value="1"/>
</dbReference>
<dbReference type="PROSITE" id="PS52004">
    <property type="entry name" value="KS3_2"/>
    <property type="match status" value="1"/>
</dbReference>
<feature type="compositionally biased region" description="Low complexity" evidence="10">
    <location>
        <begin position="45"/>
        <end position="56"/>
    </location>
</feature>
<gene>
    <name evidence="14" type="ORF">PGQ11_006972</name>
</gene>
<dbReference type="SUPFAM" id="SSF51735">
    <property type="entry name" value="NAD(P)-binding Rossmann-fold domains"/>
    <property type="match status" value="2"/>
</dbReference>
<evidence type="ECO:0000256" key="6">
    <source>
        <dbReference type="ARBA" id="ARBA00023002"/>
    </source>
</evidence>
<dbReference type="SMART" id="SM00826">
    <property type="entry name" value="PKS_DH"/>
    <property type="match status" value="1"/>
</dbReference>
<dbReference type="Pfam" id="PF00109">
    <property type="entry name" value="ketoacyl-synt"/>
    <property type="match status" value="1"/>
</dbReference>
<dbReference type="Pfam" id="PF14765">
    <property type="entry name" value="PS-DH"/>
    <property type="match status" value="1"/>
</dbReference>
<dbReference type="Gene3D" id="1.10.1200.10">
    <property type="entry name" value="ACP-like"/>
    <property type="match status" value="1"/>
</dbReference>
<proteinExistence type="predicted"/>
<dbReference type="SUPFAM" id="SSF55048">
    <property type="entry name" value="Probable ACP-binding domain of malonyl-CoA ACP transacylase"/>
    <property type="match status" value="1"/>
</dbReference>
<comment type="caution">
    <text evidence="14">The sequence shown here is derived from an EMBL/GenBank/DDBJ whole genome shotgun (WGS) entry which is preliminary data.</text>
</comment>
<dbReference type="PROSITE" id="PS50075">
    <property type="entry name" value="CARRIER"/>
    <property type="match status" value="1"/>
</dbReference>
<dbReference type="PROSITE" id="PS00606">
    <property type="entry name" value="KS3_1"/>
    <property type="match status" value="1"/>
</dbReference>
<feature type="region of interest" description="N-terminal hotdog fold" evidence="9">
    <location>
        <begin position="970"/>
        <end position="1100"/>
    </location>
</feature>
<evidence type="ECO:0000259" key="11">
    <source>
        <dbReference type="PROSITE" id="PS50075"/>
    </source>
</evidence>
<protein>
    <submittedName>
        <fullName evidence="14">Polyketide synthase</fullName>
    </submittedName>
</protein>
<dbReference type="SUPFAM" id="SSF53901">
    <property type="entry name" value="Thiolase-like"/>
    <property type="match status" value="1"/>
</dbReference>
<dbReference type="Pfam" id="PF00698">
    <property type="entry name" value="Acyl_transf_1"/>
    <property type="match status" value="1"/>
</dbReference>
<dbReference type="Gene3D" id="3.40.50.720">
    <property type="entry name" value="NAD(P)-binding Rossmann-like Domain"/>
    <property type="match status" value="1"/>
</dbReference>
<evidence type="ECO:0000256" key="3">
    <source>
        <dbReference type="ARBA" id="ARBA00022603"/>
    </source>
</evidence>
<dbReference type="InterPro" id="IPR020806">
    <property type="entry name" value="PKS_PP-bd"/>
</dbReference>
<dbReference type="Gene3D" id="3.40.366.10">
    <property type="entry name" value="Malonyl-Coenzyme A Acyl Carrier Protein, domain 2"/>
    <property type="match status" value="1"/>
</dbReference>
<keyword evidence="2" id="KW-0597">Phosphoprotein</keyword>
<evidence type="ECO:0000313" key="15">
    <source>
        <dbReference type="Proteomes" id="UP001390339"/>
    </source>
</evidence>
<dbReference type="InterPro" id="IPR020807">
    <property type="entry name" value="PKS_DH"/>
</dbReference>
<dbReference type="InterPro" id="IPR036736">
    <property type="entry name" value="ACP-like_sf"/>
</dbReference>
<dbReference type="InterPro" id="IPR042104">
    <property type="entry name" value="PKS_dehydratase_sf"/>
</dbReference>
<dbReference type="InterPro" id="IPR049900">
    <property type="entry name" value="PKS_mFAS_DH"/>
</dbReference>
<dbReference type="Pfam" id="PF21089">
    <property type="entry name" value="PKS_DH_N"/>
    <property type="match status" value="1"/>
</dbReference>
<dbReference type="Pfam" id="PF08659">
    <property type="entry name" value="KR"/>
    <property type="match status" value="1"/>
</dbReference>
<dbReference type="PANTHER" id="PTHR43775:SF49">
    <property type="entry name" value="SYNTHASE, PUTATIVE (JCVI)-RELATED"/>
    <property type="match status" value="1"/>
</dbReference>
<feature type="region of interest" description="Disordered" evidence="10">
    <location>
        <begin position="1"/>
        <end position="78"/>
    </location>
</feature>
<keyword evidence="15" id="KW-1185">Reference proteome</keyword>
<dbReference type="CDD" id="cd02440">
    <property type="entry name" value="AdoMet_MTases"/>
    <property type="match status" value="1"/>
</dbReference>
<dbReference type="InterPro" id="IPR020841">
    <property type="entry name" value="PKS_Beta-ketoAc_synthase_dom"/>
</dbReference>
<dbReference type="InterPro" id="IPR049552">
    <property type="entry name" value="PKS_DH_N"/>
</dbReference>
<evidence type="ECO:0000256" key="5">
    <source>
        <dbReference type="ARBA" id="ARBA00022857"/>
    </source>
</evidence>
<dbReference type="InterPro" id="IPR001227">
    <property type="entry name" value="Ac_transferase_dom_sf"/>
</dbReference>
<reference evidence="14 15" key="1">
    <citation type="journal article" date="2024" name="IMA Fungus">
        <title>Apiospora arundinis, a panoply of carbohydrate-active enzymes and secondary metabolites.</title>
        <authorList>
            <person name="Sorensen T."/>
            <person name="Petersen C."/>
            <person name="Muurmann A.T."/>
            <person name="Christiansen J.V."/>
            <person name="Brundto M.L."/>
            <person name="Overgaard C.K."/>
            <person name="Boysen A.T."/>
            <person name="Wollenberg R.D."/>
            <person name="Larsen T.O."/>
            <person name="Sorensen J.L."/>
            <person name="Nielsen K.L."/>
            <person name="Sondergaard T.E."/>
        </authorList>
    </citation>
    <scope>NUCLEOTIDE SEQUENCE [LARGE SCALE GENOMIC DNA]</scope>
    <source>
        <strain evidence="14 15">AAU 773</strain>
    </source>
</reference>
<sequence length="2536" mass="278349">MTSNSSDVPFPSSGENGECAQSTSRRAASSAPTGYTNGHTNGHSNGTTNGLNGANGPLSPTHPVEMNGSNATASDRFKTPQDVPVAICGMGLRLPGGIRSDQDLYDFLVAGKDARAMTPSSRFNIDAFHDAHGKPGSITFKHGYYLDDVDLADFDVSMFSMTPGEVERLDPNQRLILEVVRETFESAGEADFRGKNIGTYVGLFSEDWQDIQNRDWEDVAQYQLTGKADFMLSNRISYEYDLKGPSFNVKAACSSAGLGLHQALQSMRLGETTAAIVAGANLITAPGMSIIMSAQQALSPDGSCKTFDASANGYARGEGVSCIYIKRLDEAIRDGNPIRAVLRSSSCNADGRTFGVATPNAEAQEALIRQAYQTAGLSLEQTAMVECHGTGTVVGDPIEVNSIARCFGKRGIYVGSVKPNLGHSEAAAALTSICKSVLALENKTIIPNIKFVTPNPAIPWNDSNLKVPTEPLPWPGECSERISINSFGIGGSNAHFILDSAASFGLGPRNPQPLPDLVPPPKTLLLFSASHRESLEKSMKAHQLYLERHPARLDSMAFTLAERREHLKFRGFSVADRDTSLQLTSNQKPVEQTANAAFIFTGQGAQWLNMGADLVRTQCVFSDSIDAMDQVLASIEHAPSWSLRDMILNCKEDSVMRSAEYCQPLCTALQIALVDLLRSFSVVPSAVVGHSSGEIAAAYAAGALSMQEAIIVAFYRGHVCTNHSATASSPGGMAAVGLGRDVVAPYLVPGVTIACENSADSVTVSGDVKPLEGIMNAIRNDHPEALVRRLVVDMAYHSDHMKIRGDIYRELIAGHLSTQTPKIPFYSSVRSTVLLNALDFSPQYWQDNLESPVLFRSAVMQLLSESSPATTILLEIGPHSALAGPLRQICKEQDVSPSYISTLSRGKNDTSVFLESLGQLYCSGFPLKYPRTTHAKVLSDLPPYSWHYDRSYWSDTRVSRNWRFQKHGAHDLLGRRILESSEAEPCWRNILRVSNVPWLHDHVVTNDIVFPAAGYVAIAGEAVSQHLNAHKDGYTVREVHIGSAMLLRSDSPTELITTLRPKMLSAKLDSKWFEFAVSSHNGSDWVKHCWGLVISGRTSSSSACGQAPETFTRKVSTPRWYKTMSRIGLNYGPRFRGLSDINASVTENKSSTWVVDRQEVTESQYAIHPSTLDAIFQSSTVAQTRGIYRQLTKLSLPTYIDEFYVGAAPSHKIHVNTHVRNTQSSANGYVGGELVCALKGLRWTPLDNGISADPWPPQAEHIQWLPDFDFVDAAQLVTSDYVLKPHLALAERLFVLCAASLRKQLGSIQPAQPHFHRYKAWLEGQIERMSKPGFPAVEDSAELMRLDDDKAAHLMQQILEQGRSQPFWPFVETVWRCYTNMADILEGRRDFLEIVVEDNLLHQLYDWTNQVCRVDKLFQLMGSTQPQLKVLEIGAGTGGFTSKVLEGLRSSFGERLYLSYTYTDISSGFFIQAQERFKGHAGMQYKVLDICRSPVEQGFEPGGYDLVIASNCLHATPVLTQTLKHCLQLLQPDGRLFLQELSPITQGFNFTMGLFSGWWLGAEGDGRVDKPFISPEEWDVKLREAGFAGIDSVSFDGKRPFHMNANMIARPAERKEEAGPGRITLLTHCDELGPLARETRQLLRSAGYEIDQCVWGRQLPPANQDVVSFLDVEGGQGPLLKDISEESWSDWLKLVETLTESVVLWLSLPAQVRCSDPHQAQMLGVARTMRAELAMDFATMELEHTGEGAASAVTSVLGKIRRSRRAKQGDVDPDLEYAWFEGTIHLSRFHWFPVQEALAETAARPDTKRLVVGQLGMLQSLQWRGYRLDALEPDQVRIRTTTTAMNFKNLMLALGIIEFPEEREGGIVVPGAEATGYVTEVGDAVGDLRVGDRVLAVGDGFATVIQRPARFCAKLPSTLSDEEAVTMPTVYFTVLICLLERARMRKGETILIQSAAGGVGIAAIHVARWIGADIYVTTGMEKKADFLKNEFGIPSERILNSRDESFLQDVMRATNGRGVDVVLNSLSGELLHASWKCVAAGGCMVEIGKRDMIGHGRLALDHFEDNRTFSCVDATTAFEEPQRLLEQMMKLYGDGHIQPIRPMTLFDAGEVKHAFRYMQKGEHMGKLVIKFPEQDLLPLVRSVPEPKYRSDASYLMVGGTGGLGRSIATWMASYGAKHFIFLSRSAGKSTADEEFFRELKDGGCTVQCYAGDVADRELLGQVVRDAAAPIAGVLQMAMVLRDCGLLNMDKETWDAAVKPKVAGTWNLHELLPANLDFFVLFSSSAGVVGYYGQSNYASANSFLDSFVQYRQSLGLAGTVINIGAIEDVGYVARTQWVLDSIAATSTRLMREQEFLDALQLAIARSTHLGGSESDSGDAGYCNKRQICQVPRCTMSISDPRNTVLWKRDPRLAIYRNIEMVETSSSGGDASNSLKAFISSLAAEPNRLEDKTSAEMLAKEMAKQVSTFLGKDAESVDINQTLAVAGVDSLVAIELRNWWSNNLVVEVTVLELMSGGTMEQLGELAVQRLKKKYAGAT</sequence>
<dbReference type="EMBL" id="JAPCWZ010000004">
    <property type="protein sequence ID" value="KAK8868394.1"/>
    <property type="molecule type" value="Genomic_DNA"/>
</dbReference>
<feature type="domain" description="Carrier" evidence="11">
    <location>
        <begin position="2454"/>
        <end position="2528"/>
    </location>
</feature>
<dbReference type="InterPro" id="IPR013968">
    <property type="entry name" value="PKS_KR"/>
</dbReference>
<dbReference type="SUPFAM" id="SSF47336">
    <property type="entry name" value="ACP-like"/>
    <property type="match status" value="1"/>
</dbReference>
<feature type="compositionally biased region" description="Polar residues" evidence="10">
    <location>
        <begin position="32"/>
        <end position="44"/>
    </location>
</feature>
<dbReference type="Gene3D" id="3.90.180.10">
    <property type="entry name" value="Medium-chain alcohol dehydrogenases, catalytic domain"/>
    <property type="match status" value="1"/>
</dbReference>
<evidence type="ECO:0000256" key="2">
    <source>
        <dbReference type="ARBA" id="ARBA00022553"/>
    </source>
</evidence>
<keyword evidence="1" id="KW-0596">Phosphopantetheine</keyword>
<evidence type="ECO:0000256" key="7">
    <source>
        <dbReference type="ARBA" id="ARBA00023268"/>
    </source>
</evidence>
<dbReference type="SMART" id="SM00829">
    <property type="entry name" value="PKS_ER"/>
    <property type="match status" value="1"/>
</dbReference>
<feature type="domain" description="Ketosynthase family 3 (KS3)" evidence="12">
    <location>
        <begin position="82"/>
        <end position="500"/>
    </location>
</feature>
<evidence type="ECO:0000256" key="10">
    <source>
        <dbReference type="SAM" id="MobiDB-lite"/>
    </source>
</evidence>
<feature type="active site" description="Proton acceptor; for dehydratase activity" evidence="9">
    <location>
        <position position="1002"/>
    </location>
</feature>
<dbReference type="InterPro" id="IPR016036">
    <property type="entry name" value="Malonyl_transacylase_ACP-bd"/>
</dbReference>
<organism evidence="14 15">
    <name type="scientific">Apiospora arundinis</name>
    <dbReference type="NCBI Taxonomy" id="335852"/>
    <lineage>
        <taxon>Eukaryota</taxon>
        <taxon>Fungi</taxon>
        <taxon>Dikarya</taxon>
        <taxon>Ascomycota</taxon>
        <taxon>Pezizomycotina</taxon>
        <taxon>Sordariomycetes</taxon>
        <taxon>Xylariomycetidae</taxon>
        <taxon>Amphisphaeriales</taxon>
        <taxon>Apiosporaceae</taxon>
        <taxon>Apiospora</taxon>
    </lineage>
</organism>
<evidence type="ECO:0000259" key="12">
    <source>
        <dbReference type="PROSITE" id="PS52004"/>
    </source>
</evidence>
<keyword evidence="3" id="KW-0489">Methyltransferase</keyword>
<dbReference type="InterPro" id="IPR009081">
    <property type="entry name" value="PP-bd_ACP"/>
</dbReference>
<dbReference type="Gene3D" id="3.10.129.110">
    <property type="entry name" value="Polyketide synthase dehydratase"/>
    <property type="match status" value="1"/>
</dbReference>
<keyword evidence="6" id="KW-0560">Oxidoreductase</keyword>
<dbReference type="CDD" id="cd00833">
    <property type="entry name" value="PKS"/>
    <property type="match status" value="1"/>
</dbReference>
<name>A0ABR2IU85_9PEZI</name>
<dbReference type="PANTHER" id="PTHR43775">
    <property type="entry name" value="FATTY ACID SYNTHASE"/>
    <property type="match status" value="1"/>
</dbReference>
<feature type="region of interest" description="C-terminal hotdog fold" evidence="9">
    <location>
        <begin position="1112"/>
        <end position="1252"/>
    </location>
</feature>
<dbReference type="InterPro" id="IPR013154">
    <property type="entry name" value="ADH-like_N"/>
</dbReference>
<dbReference type="SUPFAM" id="SSF52151">
    <property type="entry name" value="FabD/lysophospholipase-like"/>
    <property type="match status" value="1"/>
</dbReference>
<dbReference type="InterPro" id="IPR014043">
    <property type="entry name" value="Acyl_transferase_dom"/>
</dbReference>
<keyword evidence="4" id="KW-0808">Transferase</keyword>
<keyword evidence="7" id="KW-0511">Multifunctional enzyme</keyword>
<evidence type="ECO:0000313" key="14">
    <source>
        <dbReference type="EMBL" id="KAK8868394.1"/>
    </source>
</evidence>
<evidence type="ECO:0000256" key="9">
    <source>
        <dbReference type="PROSITE-ProRule" id="PRU01363"/>
    </source>
</evidence>
<dbReference type="InterPro" id="IPR050091">
    <property type="entry name" value="PKS_NRPS_Biosynth_Enz"/>
</dbReference>
<dbReference type="CDD" id="cd05195">
    <property type="entry name" value="enoyl_red"/>
    <property type="match status" value="1"/>
</dbReference>
<feature type="domain" description="PKS/mFAS DH" evidence="13">
    <location>
        <begin position="970"/>
        <end position="1252"/>
    </location>
</feature>
<dbReference type="Gene3D" id="3.40.47.10">
    <property type="match status" value="1"/>
</dbReference>
<dbReference type="SMART" id="SM00827">
    <property type="entry name" value="PKS_AT"/>
    <property type="match status" value="1"/>
</dbReference>
<dbReference type="InterPro" id="IPR032821">
    <property type="entry name" value="PKS_assoc"/>
</dbReference>
<dbReference type="Pfam" id="PF13602">
    <property type="entry name" value="ADH_zinc_N_2"/>
    <property type="match status" value="1"/>
</dbReference>
<dbReference type="SUPFAM" id="SSF50129">
    <property type="entry name" value="GroES-like"/>
    <property type="match status" value="1"/>
</dbReference>
<accession>A0ABR2IU85</accession>
<dbReference type="InterPro" id="IPR016039">
    <property type="entry name" value="Thiolase-like"/>
</dbReference>
<dbReference type="PROSITE" id="PS52019">
    <property type="entry name" value="PKS_MFAS_DH"/>
    <property type="match status" value="1"/>
</dbReference>
<dbReference type="Pfam" id="PF08242">
    <property type="entry name" value="Methyltransf_12"/>
    <property type="match status" value="1"/>
</dbReference>
<feature type="active site" description="Proton donor; for dehydratase activity" evidence="9">
    <location>
        <position position="1173"/>
    </location>
</feature>
<dbReference type="SUPFAM" id="SSF53335">
    <property type="entry name" value="S-adenosyl-L-methionine-dependent methyltransferases"/>
    <property type="match status" value="1"/>
</dbReference>
<dbReference type="InterPro" id="IPR049551">
    <property type="entry name" value="PKS_DH_C"/>
</dbReference>
<dbReference type="InterPro" id="IPR011032">
    <property type="entry name" value="GroES-like_sf"/>
</dbReference>
<dbReference type="InterPro" id="IPR029063">
    <property type="entry name" value="SAM-dependent_MTases_sf"/>
</dbReference>
<evidence type="ECO:0000256" key="1">
    <source>
        <dbReference type="ARBA" id="ARBA00022450"/>
    </source>
</evidence>
<dbReference type="InterPro" id="IPR014031">
    <property type="entry name" value="Ketoacyl_synth_C"/>
</dbReference>
<dbReference type="SMART" id="SM00825">
    <property type="entry name" value="PKS_KS"/>
    <property type="match status" value="1"/>
</dbReference>
<dbReference type="InterPro" id="IPR036291">
    <property type="entry name" value="NAD(P)-bd_dom_sf"/>
</dbReference>
<dbReference type="InterPro" id="IPR018201">
    <property type="entry name" value="Ketoacyl_synth_AS"/>
</dbReference>
<dbReference type="Proteomes" id="UP001390339">
    <property type="component" value="Unassembled WGS sequence"/>
</dbReference>
<evidence type="ECO:0000259" key="13">
    <source>
        <dbReference type="PROSITE" id="PS52019"/>
    </source>
</evidence>
<dbReference type="Pfam" id="PF16197">
    <property type="entry name" value="KAsynt_C_assoc"/>
    <property type="match status" value="1"/>
</dbReference>
<dbReference type="InterPro" id="IPR013217">
    <property type="entry name" value="Methyltransf_12"/>
</dbReference>
<keyword evidence="5" id="KW-0521">NADP</keyword>
<keyword evidence="8" id="KW-0012">Acyltransferase</keyword>
<feature type="compositionally biased region" description="Low complexity" evidence="10">
    <location>
        <begin position="20"/>
        <end position="31"/>
    </location>
</feature>
<dbReference type="InterPro" id="IPR057326">
    <property type="entry name" value="KR_dom"/>
</dbReference>
<evidence type="ECO:0000256" key="8">
    <source>
        <dbReference type="ARBA" id="ARBA00023315"/>
    </source>
</evidence>
<dbReference type="Gene3D" id="3.30.70.3290">
    <property type="match status" value="1"/>
</dbReference>
<dbReference type="Pfam" id="PF23297">
    <property type="entry name" value="ACP_SdgA_C"/>
    <property type="match status" value="1"/>
</dbReference>
<evidence type="ECO:0000256" key="4">
    <source>
        <dbReference type="ARBA" id="ARBA00022679"/>
    </source>
</evidence>
<dbReference type="InterPro" id="IPR020843">
    <property type="entry name" value="ER"/>
</dbReference>
<dbReference type="Pfam" id="PF08240">
    <property type="entry name" value="ADH_N"/>
    <property type="match status" value="1"/>
</dbReference>
<dbReference type="InterPro" id="IPR016035">
    <property type="entry name" value="Acyl_Trfase/lysoPLipase"/>
</dbReference>
<dbReference type="Pfam" id="PF02801">
    <property type="entry name" value="Ketoacyl-synt_C"/>
    <property type="match status" value="1"/>
</dbReference>